<comment type="caution">
    <text evidence="2">The sequence shown here is derived from an EMBL/GenBank/DDBJ whole genome shotgun (WGS) entry which is preliminary data.</text>
</comment>
<keyword evidence="1" id="KW-1133">Transmembrane helix</keyword>
<sequence>MENPLIMLLKSRNLFWDRISSKHDIGSTVLYLLLFITVSSAAYGAVLAGWRSPLLSFYVAIKMPILLLGTTTLVMLLNWIFAGMTGSGLSFKQVVAITYGAMGVTCWILLSLTPVTALFTFSVASGETHAEQQLTHNYLLMAHIILIAFAGIAGNCALKQGLDKTILHGCSARKIYWSWIASFTIVGCQLSWILRPFIGSPFYAIEFMRPDALKRNFFEFIYTDVLPYIIKGGS</sequence>
<keyword evidence="1" id="KW-0472">Membrane</keyword>
<gene>
    <name evidence="2" type="ORF">LDC_2736</name>
</gene>
<reference evidence="2" key="2">
    <citation type="journal article" date="2011" name="Microb. Ecol.">
        <title>Taxonomic and Functional Metagenomic Profiling of the Microbial Community in the Anoxic Sediment of a Sub-saline Shallow Lake (Laguna de Carrizo, Central Spain).</title>
        <authorList>
            <person name="Ferrer M."/>
            <person name="Guazzaroni M.E."/>
            <person name="Richter M."/>
            <person name="Garcia-Salamanca A."/>
            <person name="Yarza P."/>
            <person name="Suarez-Suarez A."/>
            <person name="Solano J."/>
            <person name="Alcaide M."/>
            <person name="van Dillewijn P."/>
            <person name="Molina-Henares M.A."/>
            <person name="Lopez-Cortes N."/>
            <person name="Al-Ramahi Y."/>
            <person name="Guerrero C."/>
            <person name="Acosta A."/>
            <person name="de Eugenio L.I."/>
            <person name="Martinez V."/>
            <person name="Marques S."/>
            <person name="Rojo F."/>
            <person name="Santero E."/>
            <person name="Genilloud O."/>
            <person name="Perez-Perez J."/>
            <person name="Rossello-Mora R."/>
            <person name="Ramos J.L."/>
        </authorList>
    </citation>
    <scope>NUCLEOTIDE SEQUENCE</scope>
</reference>
<feature type="transmembrane region" description="Helical" evidence="1">
    <location>
        <begin position="56"/>
        <end position="82"/>
    </location>
</feature>
<proteinExistence type="predicted"/>
<evidence type="ECO:0000313" key="2">
    <source>
        <dbReference type="EMBL" id="EFK95258.1"/>
    </source>
</evidence>
<accession>D9PMF8</accession>
<reference evidence="2" key="1">
    <citation type="submission" date="2010-07" db="EMBL/GenBank/DDBJ databases">
        <authorList>
            <consortium name="CONSOLIDER consortium CSD2007-00005"/>
            <person name="Guazzaroni M.-E."/>
            <person name="Richter M."/>
            <person name="Garcia-Salamanca A."/>
            <person name="Yarza P."/>
            <person name="Ferrer M."/>
        </authorList>
    </citation>
    <scope>NUCLEOTIDE SEQUENCE</scope>
</reference>
<name>D9PMF8_9ZZZZ</name>
<keyword evidence="1" id="KW-0812">Transmembrane</keyword>
<evidence type="ECO:0000256" key="1">
    <source>
        <dbReference type="SAM" id="Phobius"/>
    </source>
</evidence>
<feature type="transmembrane region" description="Helical" evidence="1">
    <location>
        <begin position="138"/>
        <end position="158"/>
    </location>
</feature>
<dbReference type="AlphaFoldDB" id="D9PMF8"/>
<feature type="transmembrane region" description="Helical" evidence="1">
    <location>
        <begin position="94"/>
        <end position="118"/>
    </location>
</feature>
<dbReference type="EMBL" id="ADZX01000827">
    <property type="protein sequence ID" value="EFK95258.1"/>
    <property type="molecule type" value="Genomic_DNA"/>
</dbReference>
<organism evidence="2">
    <name type="scientific">sediment metagenome</name>
    <dbReference type="NCBI Taxonomy" id="749907"/>
    <lineage>
        <taxon>unclassified sequences</taxon>
        <taxon>metagenomes</taxon>
        <taxon>ecological metagenomes</taxon>
    </lineage>
</organism>
<feature type="transmembrane region" description="Helical" evidence="1">
    <location>
        <begin position="179"/>
        <end position="198"/>
    </location>
</feature>
<feature type="transmembrane region" description="Helical" evidence="1">
    <location>
        <begin position="28"/>
        <end position="50"/>
    </location>
</feature>
<protein>
    <submittedName>
        <fullName evidence="2">Uncharacterized protein</fullName>
    </submittedName>
</protein>